<dbReference type="InterPro" id="IPR043502">
    <property type="entry name" value="DNA/RNA_pol_sf"/>
</dbReference>
<dbReference type="PANTHER" id="PTHR33116:SF78">
    <property type="entry name" value="OS12G0587133 PROTEIN"/>
    <property type="match status" value="1"/>
</dbReference>
<keyword evidence="2" id="KW-0808">Transferase</keyword>
<gene>
    <name evidence="2" type="ORF">A2U01_0002206</name>
</gene>
<evidence type="ECO:0000259" key="1">
    <source>
        <dbReference type="PROSITE" id="PS50878"/>
    </source>
</evidence>
<keyword evidence="2" id="KW-0695">RNA-directed DNA polymerase</keyword>
<feature type="non-terminal residue" evidence="2">
    <location>
        <position position="1"/>
    </location>
</feature>
<accession>A0A392M2G4</accession>
<evidence type="ECO:0000313" key="3">
    <source>
        <dbReference type="Proteomes" id="UP000265520"/>
    </source>
</evidence>
<dbReference type="InterPro" id="IPR000477">
    <property type="entry name" value="RT_dom"/>
</dbReference>
<dbReference type="EMBL" id="LXQA010002281">
    <property type="protein sequence ID" value="MCH81419.1"/>
    <property type="molecule type" value="Genomic_DNA"/>
</dbReference>
<keyword evidence="3" id="KW-1185">Reference proteome</keyword>
<dbReference type="SUPFAM" id="SSF56219">
    <property type="entry name" value="DNase I-like"/>
    <property type="match status" value="1"/>
</dbReference>
<reference evidence="2 3" key="1">
    <citation type="journal article" date="2018" name="Front. Plant Sci.">
        <title>Red Clover (Trifolium pratense) and Zigzag Clover (T. medium) - A Picture of Genomic Similarities and Differences.</title>
        <authorList>
            <person name="Dluhosova J."/>
            <person name="Istvanek J."/>
            <person name="Nedelnik J."/>
            <person name="Repkova J."/>
        </authorList>
    </citation>
    <scope>NUCLEOTIDE SEQUENCE [LARGE SCALE GENOMIC DNA]</scope>
    <source>
        <strain evidence="3">cv. 10/8</strain>
        <tissue evidence="2">Leaf</tissue>
    </source>
</reference>
<protein>
    <submittedName>
        <fullName evidence="2">LINE-1 reverse transcriptase like</fullName>
    </submittedName>
</protein>
<sequence length="813" mass="93308">FSGDGFLGICVDWNECPLYIVNVYAPSSSSGKRKLWQALLEFKLNNEKGEWCLGGDFNAVLKVGERKGSSSLYRQAERWEFNQFVEGMDVIDIPVTGKKFTWFSADGKTMSRLDRFLLSEGFIEKGGVTGQWIGDRDISDHCPIWLLCSKLDWGPKPFKFNNCWLDHAEFKPFVEKLWSNMKIEGKKAFILKEKLKRTKEELKKWNKEVFGVLDLNIDSTVKKLNDVESLIASDVAVAEIVDKGGIQKSFWDQLHHKKSLLKQKSRMRWVKEGDANSRFFHASIKSRCRRNQLVTIKKDKVWLQGVDCIKNEVKQHFEANFKEEWSNRPFLAGMDFKKLNADDNAILLEPFEEEEVREAIWNCDGNKSPGPDGFNFNFLKACWSIVKQDVMEFLKEFYHSSILPKAITASFLTLIPKKDHPQELSEYRPICLIGCLYKLLSKILAGRLKRVLGKVISGCQSAFLPSRQIMDGVVVLNENIDLAKRRKNECMIFKVDFERAYDTISWNYLESMMKKMGFAEKWLSWMKACVFESTMSVLINGSPTVDFKVNKGLRQGDPLSPFLFLIAAEGLTGMVYKAVDIGKFHGFKVHENLQYPILQFADDTVLIGEGSWVNVWTIKTILRGFELVSGMKINFVKSKLYGINTNDYLLEAAANFLLCRAETIPFKFLGLPVGANPRRLNTWKPVVESMKKRLSSWNGRHLSIGGRVTLINSVLSSLPLYFFSFFKAPKGVITDLIKLQRNFLWGGGMDAKKLCWVRWENICLPKDKGGLGVKDLEIFNQSLLSKWKWRCVVDTDAVWYNLLRFRYGNQFGG</sequence>
<dbReference type="InterPro" id="IPR036691">
    <property type="entry name" value="Endo/exonu/phosph_ase_sf"/>
</dbReference>
<name>A0A392M2G4_9FABA</name>
<proteinExistence type="predicted"/>
<organism evidence="2 3">
    <name type="scientific">Trifolium medium</name>
    <dbReference type="NCBI Taxonomy" id="97028"/>
    <lineage>
        <taxon>Eukaryota</taxon>
        <taxon>Viridiplantae</taxon>
        <taxon>Streptophyta</taxon>
        <taxon>Embryophyta</taxon>
        <taxon>Tracheophyta</taxon>
        <taxon>Spermatophyta</taxon>
        <taxon>Magnoliopsida</taxon>
        <taxon>eudicotyledons</taxon>
        <taxon>Gunneridae</taxon>
        <taxon>Pentapetalae</taxon>
        <taxon>rosids</taxon>
        <taxon>fabids</taxon>
        <taxon>Fabales</taxon>
        <taxon>Fabaceae</taxon>
        <taxon>Papilionoideae</taxon>
        <taxon>50 kb inversion clade</taxon>
        <taxon>NPAAA clade</taxon>
        <taxon>Hologalegina</taxon>
        <taxon>IRL clade</taxon>
        <taxon>Trifolieae</taxon>
        <taxon>Trifolium</taxon>
    </lineage>
</organism>
<dbReference type="PROSITE" id="PS50878">
    <property type="entry name" value="RT_POL"/>
    <property type="match status" value="1"/>
</dbReference>
<dbReference type="SUPFAM" id="SSF56672">
    <property type="entry name" value="DNA/RNA polymerases"/>
    <property type="match status" value="1"/>
</dbReference>
<dbReference type="AlphaFoldDB" id="A0A392M2G4"/>
<evidence type="ECO:0000313" key="2">
    <source>
        <dbReference type="EMBL" id="MCH81419.1"/>
    </source>
</evidence>
<dbReference type="Pfam" id="PF00078">
    <property type="entry name" value="RVT_1"/>
    <property type="match status" value="1"/>
</dbReference>
<keyword evidence="2" id="KW-0548">Nucleotidyltransferase</keyword>
<comment type="caution">
    <text evidence="2">The sequence shown here is derived from an EMBL/GenBank/DDBJ whole genome shotgun (WGS) entry which is preliminary data.</text>
</comment>
<dbReference type="Proteomes" id="UP000265520">
    <property type="component" value="Unassembled WGS sequence"/>
</dbReference>
<dbReference type="CDD" id="cd01650">
    <property type="entry name" value="RT_nLTR_like"/>
    <property type="match status" value="1"/>
</dbReference>
<dbReference type="Gene3D" id="3.60.10.10">
    <property type="entry name" value="Endonuclease/exonuclease/phosphatase"/>
    <property type="match status" value="1"/>
</dbReference>
<feature type="domain" description="Reverse transcriptase" evidence="1">
    <location>
        <begin position="396"/>
        <end position="673"/>
    </location>
</feature>
<dbReference type="GO" id="GO:0003964">
    <property type="term" value="F:RNA-directed DNA polymerase activity"/>
    <property type="evidence" value="ECO:0007669"/>
    <property type="project" value="UniProtKB-KW"/>
</dbReference>
<dbReference type="PANTHER" id="PTHR33116">
    <property type="entry name" value="REVERSE TRANSCRIPTASE ZINC-BINDING DOMAIN-CONTAINING PROTEIN-RELATED-RELATED"/>
    <property type="match status" value="1"/>
</dbReference>